<gene>
    <name evidence="5" type="ORF">R5R35_004019</name>
</gene>
<keyword evidence="6" id="KW-1185">Reference proteome</keyword>
<name>A0AAN9VN72_9ORTH</name>
<evidence type="ECO:0000313" key="6">
    <source>
        <dbReference type="Proteomes" id="UP001378592"/>
    </source>
</evidence>
<keyword evidence="2" id="KW-0677">Repeat</keyword>
<dbReference type="GO" id="GO:0005615">
    <property type="term" value="C:extracellular space"/>
    <property type="evidence" value="ECO:0007669"/>
    <property type="project" value="TreeGrafter"/>
</dbReference>
<dbReference type="PROSITE" id="PS51155">
    <property type="entry name" value="CHIT_BIND_RR_2"/>
    <property type="match status" value="1"/>
</dbReference>
<protein>
    <recommendedName>
        <fullName evidence="7">Cuticular protein</fullName>
    </recommendedName>
</protein>
<keyword evidence="1 4" id="KW-0193">Cuticle</keyword>
<dbReference type="AlphaFoldDB" id="A0AAN9VN72"/>
<organism evidence="5 6">
    <name type="scientific">Gryllus longicercus</name>
    <dbReference type="NCBI Taxonomy" id="2509291"/>
    <lineage>
        <taxon>Eukaryota</taxon>
        <taxon>Metazoa</taxon>
        <taxon>Ecdysozoa</taxon>
        <taxon>Arthropoda</taxon>
        <taxon>Hexapoda</taxon>
        <taxon>Insecta</taxon>
        <taxon>Pterygota</taxon>
        <taxon>Neoptera</taxon>
        <taxon>Polyneoptera</taxon>
        <taxon>Orthoptera</taxon>
        <taxon>Ensifera</taxon>
        <taxon>Gryllidea</taxon>
        <taxon>Grylloidea</taxon>
        <taxon>Gryllidae</taxon>
        <taxon>Gryllinae</taxon>
        <taxon>Gryllus</taxon>
    </lineage>
</organism>
<evidence type="ECO:0008006" key="7">
    <source>
        <dbReference type="Google" id="ProtNLM"/>
    </source>
</evidence>
<dbReference type="PRINTS" id="PR00947">
    <property type="entry name" value="CUTICLE"/>
</dbReference>
<evidence type="ECO:0000256" key="4">
    <source>
        <dbReference type="PROSITE-ProRule" id="PRU00497"/>
    </source>
</evidence>
<dbReference type="InterPro" id="IPR031311">
    <property type="entry name" value="CHIT_BIND_RR_consensus"/>
</dbReference>
<dbReference type="PANTHER" id="PTHR12236">
    <property type="entry name" value="STRUCTURAL CONTITUENT OF CUTICLE"/>
    <property type="match status" value="1"/>
</dbReference>
<evidence type="ECO:0000313" key="5">
    <source>
        <dbReference type="EMBL" id="KAK7867083.1"/>
    </source>
</evidence>
<dbReference type="Proteomes" id="UP001378592">
    <property type="component" value="Unassembled WGS sequence"/>
</dbReference>
<evidence type="ECO:0000256" key="2">
    <source>
        <dbReference type="ARBA" id="ARBA00022737"/>
    </source>
</evidence>
<dbReference type="Pfam" id="PF00379">
    <property type="entry name" value="Chitin_bind_4"/>
    <property type="match status" value="1"/>
</dbReference>
<dbReference type="PANTHER" id="PTHR12236:SF86">
    <property type="entry name" value="CCP84AC-RELATED"/>
    <property type="match status" value="1"/>
</dbReference>
<comment type="caution">
    <text evidence="5">The sequence shown here is derived from an EMBL/GenBank/DDBJ whole genome shotgun (WGS) entry which is preliminary data.</text>
</comment>
<dbReference type="InterPro" id="IPR000618">
    <property type="entry name" value="Insect_cuticle"/>
</dbReference>
<dbReference type="GO" id="GO:0042302">
    <property type="term" value="F:structural constituent of cuticle"/>
    <property type="evidence" value="ECO:0007669"/>
    <property type="project" value="UniProtKB-UniRule"/>
</dbReference>
<dbReference type="EMBL" id="JAZDUA010000127">
    <property type="protein sequence ID" value="KAK7867083.1"/>
    <property type="molecule type" value="Genomic_DNA"/>
</dbReference>
<accession>A0AAN9VN72</accession>
<reference evidence="5 6" key="1">
    <citation type="submission" date="2024-03" db="EMBL/GenBank/DDBJ databases">
        <title>The genome assembly and annotation of the cricket Gryllus longicercus Weissman &amp; Gray.</title>
        <authorList>
            <person name="Szrajer S."/>
            <person name="Gray D."/>
            <person name="Ylla G."/>
        </authorList>
    </citation>
    <scope>NUCLEOTIDE SEQUENCE [LARGE SCALE GENOMIC DNA]</scope>
    <source>
        <strain evidence="5">DAG 2021-001</strain>
        <tissue evidence="5">Whole body minus gut</tissue>
    </source>
</reference>
<comment type="function">
    <text evidence="3">Component of the cuticle of migratory locust which contains more than 100 different structural proteins.</text>
</comment>
<evidence type="ECO:0000256" key="3">
    <source>
        <dbReference type="ARBA" id="ARBA00037307"/>
    </source>
</evidence>
<sequence length="192" mass="20090">MVYTFLTFILRHPVRDPPCELTLLPLRPQHLPAAAAAALLLALCASEAQAGVLLARPAAPAHYSFSYGVSDASTGDAKAQQETRSGGVVKGSYSLIEPDGSRRTVQYFADPVHGFNAVVHREPAVAAAAPVAVAVPRAVLAPAAPVALAYKQALAPALAYKQAYVVPKLPYYQHAASASSTTVLGPHASYSY</sequence>
<proteinExistence type="predicted"/>
<dbReference type="GO" id="GO:0031012">
    <property type="term" value="C:extracellular matrix"/>
    <property type="evidence" value="ECO:0007669"/>
    <property type="project" value="TreeGrafter"/>
</dbReference>
<dbReference type="InterPro" id="IPR051217">
    <property type="entry name" value="Insect_Cuticle_Struc_Prot"/>
</dbReference>
<evidence type="ECO:0000256" key="1">
    <source>
        <dbReference type="ARBA" id="ARBA00022460"/>
    </source>
</evidence>
<dbReference type="PROSITE" id="PS00233">
    <property type="entry name" value="CHIT_BIND_RR_1"/>
    <property type="match status" value="1"/>
</dbReference>